<dbReference type="Pfam" id="PF06880">
    <property type="entry name" value="DUF1262"/>
    <property type="match status" value="1"/>
</dbReference>
<name>A0AAD4P880_PERFH</name>
<dbReference type="Proteomes" id="UP001190926">
    <property type="component" value="Unassembled WGS sequence"/>
</dbReference>
<organism evidence="1 2">
    <name type="scientific">Perilla frutescens var. hirtella</name>
    <name type="common">Perilla citriodora</name>
    <name type="synonym">Perilla setoyensis</name>
    <dbReference type="NCBI Taxonomy" id="608512"/>
    <lineage>
        <taxon>Eukaryota</taxon>
        <taxon>Viridiplantae</taxon>
        <taxon>Streptophyta</taxon>
        <taxon>Embryophyta</taxon>
        <taxon>Tracheophyta</taxon>
        <taxon>Spermatophyta</taxon>
        <taxon>Magnoliopsida</taxon>
        <taxon>eudicotyledons</taxon>
        <taxon>Gunneridae</taxon>
        <taxon>Pentapetalae</taxon>
        <taxon>asterids</taxon>
        <taxon>lamiids</taxon>
        <taxon>Lamiales</taxon>
        <taxon>Lamiaceae</taxon>
        <taxon>Nepetoideae</taxon>
        <taxon>Elsholtzieae</taxon>
        <taxon>Perilla</taxon>
    </lineage>
</organism>
<dbReference type="PANTHER" id="PTHR31050">
    <property type="entry name" value="OS08G0413200 PROTEIN"/>
    <property type="match status" value="1"/>
</dbReference>
<dbReference type="PANTHER" id="PTHR31050:SF3">
    <property type="entry name" value="OS08G0412800 PROTEIN"/>
    <property type="match status" value="1"/>
</dbReference>
<sequence>MYVTRPLSELLKSAELVAAPPDGPNSGILVIQDEESVTYSCFGCCMNRSLNHLPFPQDKELTVKYTRSSGDSVQLSLDPLFFIPVLGLPLSSNRYYAIVPHKKRKGEAFTCSREDDKVSCCFCRCVKDVKPRSLDPNNIYQQFEIVPYDFLCSGCGGYFFANSVASDGFPPYFLRRKGWTIFTKTPKHFKLGPALGLDSQLRARLPQLDSTASTTVVGKWYAPFIFVKEGTLRDQVERSMYYEVTLDQRWDRIFSCRRNVRSDSHVVIDATIEKEQVFVAGTKASWNGRNAVDGVIWFGAVGGGVGLRVELVERMKWEEERGGWIGGGGGEEREVKIHRVEEFQKEGGGDWNEFGCYVLVETFNFRRMDGSLVMSYDFNHFHQLKTRWE</sequence>
<accession>A0AAD4P880</accession>
<dbReference type="InterPro" id="IPR010683">
    <property type="entry name" value="DUF1262"/>
</dbReference>
<comment type="caution">
    <text evidence="1">The sequence shown here is derived from an EMBL/GenBank/DDBJ whole genome shotgun (WGS) entry which is preliminary data.</text>
</comment>
<keyword evidence="2" id="KW-1185">Reference proteome</keyword>
<gene>
    <name evidence="1" type="ORF">C2S53_012483</name>
</gene>
<evidence type="ECO:0000313" key="2">
    <source>
        <dbReference type="Proteomes" id="UP001190926"/>
    </source>
</evidence>
<dbReference type="EMBL" id="SDAM02000107">
    <property type="protein sequence ID" value="KAH6829570.1"/>
    <property type="molecule type" value="Genomic_DNA"/>
</dbReference>
<reference evidence="1 2" key="1">
    <citation type="journal article" date="2021" name="Nat. Commun.">
        <title>Incipient diploidization of the medicinal plant Perilla within 10,000 years.</title>
        <authorList>
            <person name="Zhang Y."/>
            <person name="Shen Q."/>
            <person name="Leng L."/>
            <person name="Zhang D."/>
            <person name="Chen S."/>
            <person name="Shi Y."/>
            <person name="Ning Z."/>
            <person name="Chen S."/>
        </authorList>
    </citation>
    <scope>NUCLEOTIDE SEQUENCE [LARGE SCALE GENOMIC DNA]</scope>
    <source>
        <strain evidence="2">cv. PC099</strain>
    </source>
</reference>
<protein>
    <submittedName>
        <fullName evidence="1">Uncharacterized protein</fullName>
    </submittedName>
</protein>
<proteinExistence type="predicted"/>
<dbReference type="AlphaFoldDB" id="A0AAD4P880"/>
<evidence type="ECO:0000313" key="1">
    <source>
        <dbReference type="EMBL" id="KAH6829570.1"/>
    </source>
</evidence>